<dbReference type="InterPro" id="IPR036291">
    <property type="entry name" value="NAD(P)-bd_dom_sf"/>
</dbReference>
<keyword evidence="1" id="KW-0560">Oxidoreductase</keyword>
<dbReference type="AlphaFoldDB" id="A0A9P0EY75"/>
<evidence type="ECO:0000313" key="3">
    <source>
        <dbReference type="Proteomes" id="UP001152759"/>
    </source>
</evidence>
<dbReference type="Pfam" id="PF00106">
    <property type="entry name" value="adh_short"/>
    <property type="match status" value="1"/>
</dbReference>
<evidence type="ECO:0000313" key="2">
    <source>
        <dbReference type="EMBL" id="CAH0384141.1"/>
    </source>
</evidence>
<dbReference type="Gene3D" id="3.40.50.720">
    <property type="entry name" value="NAD(P)-binding Rossmann-like Domain"/>
    <property type="match status" value="1"/>
</dbReference>
<name>A0A9P0EY75_BEMTA</name>
<dbReference type="PANTHER" id="PTHR43157">
    <property type="entry name" value="PHOSPHATIDYLINOSITOL-GLYCAN BIOSYNTHESIS CLASS F PROTEIN-RELATED"/>
    <property type="match status" value="1"/>
</dbReference>
<dbReference type="InterPro" id="IPR002347">
    <property type="entry name" value="SDR_fam"/>
</dbReference>
<organism evidence="2 3">
    <name type="scientific">Bemisia tabaci</name>
    <name type="common">Sweetpotato whitefly</name>
    <name type="synonym">Aleurodes tabaci</name>
    <dbReference type="NCBI Taxonomy" id="7038"/>
    <lineage>
        <taxon>Eukaryota</taxon>
        <taxon>Metazoa</taxon>
        <taxon>Ecdysozoa</taxon>
        <taxon>Arthropoda</taxon>
        <taxon>Hexapoda</taxon>
        <taxon>Insecta</taxon>
        <taxon>Pterygota</taxon>
        <taxon>Neoptera</taxon>
        <taxon>Paraneoptera</taxon>
        <taxon>Hemiptera</taxon>
        <taxon>Sternorrhyncha</taxon>
        <taxon>Aleyrodoidea</taxon>
        <taxon>Aleyrodidae</taxon>
        <taxon>Aleyrodinae</taxon>
        <taxon>Bemisia</taxon>
    </lineage>
</organism>
<keyword evidence="3" id="KW-1185">Reference proteome</keyword>
<dbReference type="GO" id="GO:0016491">
    <property type="term" value="F:oxidoreductase activity"/>
    <property type="evidence" value="ECO:0007669"/>
    <property type="project" value="UniProtKB-KW"/>
</dbReference>
<protein>
    <submittedName>
        <fullName evidence="2">Uncharacterized protein</fullName>
    </submittedName>
</protein>
<accession>A0A9P0EY75</accession>
<dbReference type="PRINTS" id="PR00081">
    <property type="entry name" value="GDHRDH"/>
</dbReference>
<gene>
    <name evidence="2" type="ORF">BEMITA_LOCUS3514</name>
</gene>
<evidence type="ECO:0000256" key="1">
    <source>
        <dbReference type="ARBA" id="ARBA00023002"/>
    </source>
</evidence>
<dbReference type="PANTHER" id="PTHR43157:SF31">
    <property type="entry name" value="PHOSPHATIDYLINOSITOL-GLYCAN BIOSYNTHESIS CLASS F PROTEIN"/>
    <property type="match status" value="1"/>
</dbReference>
<proteinExistence type="predicted"/>
<dbReference type="SUPFAM" id="SSF51735">
    <property type="entry name" value="NAD(P)-binding Rossmann-fold domains"/>
    <property type="match status" value="1"/>
</dbReference>
<sequence>MLASRNVLEPINVKALPKLKGKIVVITGANSGIGKETARLIAKTECKLILGCRRELEGLATQEEIKSSSGNDLIIYKHLDLSSFKSVFTFAEEVLQLAATEDFELHCLLNNAGIFYDKHELTEDGFNISLQVNYLGLVYLTLLLLPKLKESSSSRIINVTSEAHRCVSQPHIDEFFSSDYFSPNKYDPIPVYGETKLYVMLSALHLSKVLEETNVSVSCVDPGNVATNILRHFKKYNTLITRFLIWLRFKSAVKAAEEVTCLIFHPHLKENSGKVWKSLEEENPSSLATSEELAKKLWSQTLTVLPKINSK</sequence>
<dbReference type="Proteomes" id="UP001152759">
    <property type="component" value="Chromosome 2"/>
</dbReference>
<reference evidence="2" key="1">
    <citation type="submission" date="2021-12" db="EMBL/GenBank/DDBJ databases">
        <authorList>
            <person name="King R."/>
        </authorList>
    </citation>
    <scope>NUCLEOTIDE SEQUENCE</scope>
</reference>
<dbReference type="EMBL" id="OU963863">
    <property type="protein sequence ID" value="CAH0384141.1"/>
    <property type="molecule type" value="Genomic_DNA"/>
</dbReference>